<evidence type="ECO:0000256" key="3">
    <source>
        <dbReference type="ARBA" id="ARBA00012180"/>
    </source>
</evidence>
<feature type="domain" description="RNase H type-1" evidence="8">
    <location>
        <begin position="1"/>
        <end position="145"/>
    </location>
</feature>
<keyword evidence="6" id="KW-0255">Endonuclease</keyword>
<evidence type="ECO:0000256" key="2">
    <source>
        <dbReference type="ARBA" id="ARBA00005300"/>
    </source>
</evidence>
<dbReference type="GO" id="GO:0043137">
    <property type="term" value="P:DNA replication, removal of RNA primer"/>
    <property type="evidence" value="ECO:0007669"/>
    <property type="project" value="TreeGrafter"/>
</dbReference>
<evidence type="ECO:0000256" key="6">
    <source>
        <dbReference type="ARBA" id="ARBA00022759"/>
    </source>
</evidence>
<dbReference type="GO" id="GO:0003676">
    <property type="term" value="F:nucleic acid binding"/>
    <property type="evidence" value="ECO:0007669"/>
    <property type="project" value="InterPro"/>
</dbReference>
<comment type="caution">
    <text evidence="9">The sequence shown here is derived from an EMBL/GenBank/DDBJ whole genome shotgun (WGS) entry which is preliminary data.</text>
</comment>
<evidence type="ECO:0000313" key="10">
    <source>
        <dbReference type="Proteomes" id="UP000266673"/>
    </source>
</evidence>
<keyword evidence="7" id="KW-0378">Hydrolase</keyword>
<dbReference type="EC" id="3.1.26.4" evidence="3"/>
<name>A0A397VKZ9_9GLOM</name>
<dbReference type="Proteomes" id="UP000266673">
    <property type="component" value="Unassembled WGS sequence"/>
</dbReference>
<evidence type="ECO:0000256" key="5">
    <source>
        <dbReference type="ARBA" id="ARBA00022723"/>
    </source>
</evidence>
<dbReference type="PANTHER" id="PTHR10642">
    <property type="entry name" value="RIBONUCLEASE H1"/>
    <property type="match status" value="1"/>
</dbReference>
<keyword evidence="5" id="KW-0479">Metal-binding</keyword>
<keyword evidence="4" id="KW-0540">Nuclease</keyword>
<evidence type="ECO:0000256" key="4">
    <source>
        <dbReference type="ARBA" id="ARBA00022722"/>
    </source>
</evidence>
<proteinExistence type="inferred from homology"/>
<feature type="non-terminal residue" evidence="9">
    <location>
        <position position="145"/>
    </location>
</feature>
<dbReference type="AlphaFoldDB" id="A0A397VKZ9"/>
<sequence length="145" mass="16866">NKIVIYMDGCLKDNEKGKYAGIGIIYEDDSKQIFESLLGNFNSNSRVELYAAIRAIETCENQEKLIEIRTDSRYVVNSCELWLNIWKKRNWKTSRNKPVRNRDFLERIDSLIEKRPGKVYFSYVKGHSTDKNNIIANRLAKKGAA</sequence>
<dbReference type="CDD" id="cd09280">
    <property type="entry name" value="RNase_HI_eukaryote_like"/>
    <property type="match status" value="1"/>
</dbReference>
<dbReference type="OrthoDB" id="128665at2759"/>
<evidence type="ECO:0000256" key="1">
    <source>
        <dbReference type="ARBA" id="ARBA00000077"/>
    </source>
</evidence>
<evidence type="ECO:0000259" key="8">
    <source>
        <dbReference type="PROSITE" id="PS50879"/>
    </source>
</evidence>
<comment type="catalytic activity">
    <reaction evidence="1">
        <text>Endonucleolytic cleavage to 5'-phosphomonoester.</text>
        <dbReference type="EC" id="3.1.26.4"/>
    </reaction>
</comment>
<dbReference type="InterPro" id="IPR036397">
    <property type="entry name" value="RNaseH_sf"/>
</dbReference>
<evidence type="ECO:0000256" key="7">
    <source>
        <dbReference type="ARBA" id="ARBA00022801"/>
    </source>
</evidence>
<feature type="non-terminal residue" evidence="9">
    <location>
        <position position="1"/>
    </location>
</feature>
<dbReference type="STRING" id="44941.A0A397VKZ9"/>
<dbReference type="Pfam" id="PF00075">
    <property type="entry name" value="RNase_H"/>
    <property type="match status" value="1"/>
</dbReference>
<dbReference type="InterPro" id="IPR002156">
    <property type="entry name" value="RNaseH_domain"/>
</dbReference>
<evidence type="ECO:0000313" key="9">
    <source>
        <dbReference type="EMBL" id="RIB23185.1"/>
    </source>
</evidence>
<gene>
    <name evidence="9" type="ORF">C2G38_1891745</name>
</gene>
<reference evidence="9 10" key="1">
    <citation type="submission" date="2018-06" db="EMBL/GenBank/DDBJ databases">
        <title>Comparative genomics reveals the genomic features of Rhizophagus irregularis, R. cerebriforme, R. diaphanum and Gigaspora rosea, and their symbiotic lifestyle signature.</title>
        <authorList>
            <person name="Morin E."/>
            <person name="San Clemente H."/>
            <person name="Chen E.C.H."/>
            <person name="De La Providencia I."/>
            <person name="Hainaut M."/>
            <person name="Kuo A."/>
            <person name="Kohler A."/>
            <person name="Murat C."/>
            <person name="Tang N."/>
            <person name="Roy S."/>
            <person name="Loubradou J."/>
            <person name="Henrissat B."/>
            <person name="Grigoriev I.V."/>
            <person name="Corradi N."/>
            <person name="Roux C."/>
            <person name="Martin F.M."/>
        </authorList>
    </citation>
    <scope>NUCLEOTIDE SEQUENCE [LARGE SCALE GENOMIC DNA]</scope>
    <source>
        <strain evidence="9 10">DAOM 194757</strain>
    </source>
</reference>
<dbReference type="PANTHER" id="PTHR10642:SF26">
    <property type="entry name" value="RIBONUCLEASE H1"/>
    <property type="match status" value="1"/>
</dbReference>
<dbReference type="InterPro" id="IPR012337">
    <property type="entry name" value="RNaseH-like_sf"/>
</dbReference>
<accession>A0A397VKZ9</accession>
<dbReference type="GO" id="GO:0004523">
    <property type="term" value="F:RNA-DNA hybrid ribonuclease activity"/>
    <property type="evidence" value="ECO:0007669"/>
    <property type="project" value="UniProtKB-EC"/>
</dbReference>
<organism evidence="9 10">
    <name type="scientific">Gigaspora rosea</name>
    <dbReference type="NCBI Taxonomy" id="44941"/>
    <lineage>
        <taxon>Eukaryota</taxon>
        <taxon>Fungi</taxon>
        <taxon>Fungi incertae sedis</taxon>
        <taxon>Mucoromycota</taxon>
        <taxon>Glomeromycotina</taxon>
        <taxon>Glomeromycetes</taxon>
        <taxon>Diversisporales</taxon>
        <taxon>Gigasporaceae</taxon>
        <taxon>Gigaspora</taxon>
    </lineage>
</organism>
<dbReference type="GO" id="GO:0046872">
    <property type="term" value="F:metal ion binding"/>
    <property type="evidence" value="ECO:0007669"/>
    <property type="project" value="UniProtKB-KW"/>
</dbReference>
<comment type="similarity">
    <text evidence="2">Belongs to the RNase H family.</text>
</comment>
<dbReference type="PROSITE" id="PS50879">
    <property type="entry name" value="RNASE_H_1"/>
    <property type="match status" value="1"/>
</dbReference>
<protein>
    <recommendedName>
        <fullName evidence="3">ribonuclease H</fullName>
        <ecNumber evidence="3">3.1.26.4</ecNumber>
    </recommendedName>
</protein>
<dbReference type="Gene3D" id="3.30.420.10">
    <property type="entry name" value="Ribonuclease H-like superfamily/Ribonuclease H"/>
    <property type="match status" value="1"/>
</dbReference>
<dbReference type="SUPFAM" id="SSF53098">
    <property type="entry name" value="Ribonuclease H-like"/>
    <property type="match status" value="1"/>
</dbReference>
<dbReference type="InterPro" id="IPR050092">
    <property type="entry name" value="RNase_H"/>
</dbReference>
<keyword evidence="10" id="KW-1185">Reference proteome</keyword>
<dbReference type="EMBL" id="QKWP01000274">
    <property type="protein sequence ID" value="RIB23185.1"/>
    <property type="molecule type" value="Genomic_DNA"/>
</dbReference>